<feature type="transmembrane region" description="Helical" evidence="6">
    <location>
        <begin position="227"/>
        <end position="243"/>
    </location>
</feature>
<feature type="transmembrane region" description="Helical" evidence="6">
    <location>
        <begin position="354"/>
        <end position="372"/>
    </location>
</feature>
<dbReference type="PANTHER" id="PTHR42718">
    <property type="entry name" value="MAJOR FACILITATOR SUPERFAMILY MULTIDRUG TRANSPORTER MFSC"/>
    <property type="match status" value="1"/>
</dbReference>
<dbReference type="RefSeq" id="WP_200123536.1">
    <property type="nucleotide sequence ID" value="NZ_CP054705.1"/>
</dbReference>
<keyword evidence="4 6" id="KW-1133">Transmembrane helix</keyword>
<reference evidence="8 9" key="1">
    <citation type="submission" date="2020-06" db="EMBL/GenBank/DDBJ databases">
        <title>Genomic analysis of Salicibibacter sp. NKC5-3.</title>
        <authorList>
            <person name="Oh Y.J."/>
        </authorList>
    </citation>
    <scope>NUCLEOTIDE SEQUENCE [LARGE SCALE GENOMIC DNA]</scope>
    <source>
        <strain evidence="8 9">NKC5-3</strain>
    </source>
</reference>
<organism evidence="8 9">
    <name type="scientific">Salicibibacter cibarius</name>
    <dbReference type="NCBI Taxonomy" id="2743000"/>
    <lineage>
        <taxon>Bacteria</taxon>
        <taxon>Bacillati</taxon>
        <taxon>Bacillota</taxon>
        <taxon>Bacilli</taxon>
        <taxon>Bacillales</taxon>
        <taxon>Bacillaceae</taxon>
        <taxon>Salicibibacter</taxon>
    </lineage>
</organism>
<feature type="transmembrane region" description="Helical" evidence="6">
    <location>
        <begin position="393"/>
        <end position="415"/>
    </location>
</feature>
<evidence type="ECO:0000256" key="2">
    <source>
        <dbReference type="ARBA" id="ARBA00022448"/>
    </source>
</evidence>
<feature type="transmembrane region" description="Helical" evidence="6">
    <location>
        <begin position="146"/>
        <end position="168"/>
    </location>
</feature>
<feature type="transmembrane region" description="Helical" evidence="6">
    <location>
        <begin position="301"/>
        <end position="318"/>
    </location>
</feature>
<sequence>MSGSPAAKQNMGKPFEMNERTILVFWGIGMFLMTMNTTMFNVALPTVITEFQIPSSVATWIVSGYSVVFALSAITFSRLSDYVPIRRLISFGLLVLGISSLIGFFSNSFLFLLLARLFQAIGASALPSLAVVLFSKYIPVNRRGNAMAVVAASASLGFGMGPLFGGVLTEQWGWNYLFLVPFAVLVILPIIRRNLPSEAIQKVKFDVFGAILIGVSVGGVLLFVTSGIYIALIFSIPAMFLLWKHIHKAEIPFIQSELLHYRSYLLLLLMPFTSFFMNFATLFTIPILLSELFNKNPLETGLIIFPGAILAAFSANLAGKVIDRKGPVNVIRAGLAFLFIAYILFAFFANVSPYASLGIIIIAISGSNILLASANNEVSRILPATFIGSGMGLIQLSQFVGGAFGAGVAGMLISVQQQLPQEEIFRNLFFVYIGWMIIAHIVFHLYLRSKKAGRNIAHDNSLSS</sequence>
<dbReference type="PRINTS" id="PR01036">
    <property type="entry name" value="TCRTETB"/>
</dbReference>
<evidence type="ECO:0000256" key="3">
    <source>
        <dbReference type="ARBA" id="ARBA00022692"/>
    </source>
</evidence>
<dbReference type="Gene3D" id="1.20.1720.10">
    <property type="entry name" value="Multidrug resistance protein D"/>
    <property type="match status" value="1"/>
</dbReference>
<dbReference type="KEGG" id="scia:HUG15_13110"/>
<feature type="transmembrane region" description="Helical" evidence="6">
    <location>
        <begin position="264"/>
        <end position="289"/>
    </location>
</feature>
<dbReference type="Gene3D" id="1.20.1250.20">
    <property type="entry name" value="MFS general substrate transporter like domains"/>
    <property type="match status" value="1"/>
</dbReference>
<dbReference type="InterPro" id="IPR036259">
    <property type="entry name" value="MFS_trans_sf"/>
</dbReference>
<keyword evidence="5 6" id="KW-0472">Membrane</keyword>
<accession>A0A7T6Z4V0</accession>
<feature type="transmembrane region" description="Helical" evidence="6">
    <location>
        <begin position="330"/>
        <end position="348"/>
    </location>
</feature>
<dbReference type="AlphaFoldDB" id="A0A7T6Z4V0"/>
<evidence type="ECO:0000256" key="4">
    <source>
        <dbReference type="ARBA" id="ARBA00022989"/>
    </source>
</evidence>
<feature type="transmembrane region" description="Helical" evidence="6">
    <location>
        <begin position="88"/>
        <end position="105"/>
    </location>
</feature>
<evidence type="ECO:0000256" key="5">
    <source>
        <dbReference type="ARBA" id="ARBA00023136"/>
    </source>
</evidence>
<gene>
    <name evidence="8" type="ORF">HUG15_13110</name>
</gene>
<dbReference type="PROSITE" id="PS50850">
    <property type="entry name" value="MFS"/>
    <property type="match status" value="1"/>
</dbReference>
<feature type="transmembrane region" description="Helical" evidence="6">
    <location>
        <begin position="56"/>
        <end position="76"/>
    </location>
</feature>
<feature type="domain" description="Major facilitator superfamily (MFS) profile" evidence="7">
    <location>
        <begin position="22"/>
        <end position="451"/>
    </location>
</feature>
<dbReference type="EMBL" id="CP054705">
    <property type="protein sequence ID" value="QQK76406.1"/>
    <property type="molecule type" value="Genomic_DNA"/>
</dbReference>
<evidence type="ECO:0000256" key="6">
    <source>
        <dbReference type="SAM" id="Phobius"/>
    </source>
</evidence>
<keyword evidence="3 6" id="KW-0812">Transmembrane</keyword>
<dbReference type="Proteomes" id="UP000595823">
    <property type="component" value="Chromosome"/>
</dbReference>
<dbReference type="InterPro" id="IPR011701">
    <property type="entry name" value="MFS"/>
</dbReference>
<feature type="transmembrane region" description="Helical" evidence="6">
    <location>
        <begin position="21"/>
        <end position="44"/>
    </location>
</feature>
<evidence type="ECO:0000313" key="8">
    <source>
        <dbReference type="EMBL" id="QQK76406.1"/>
    </source>
</evidence>
<proteinExistence type="predicted"/>
<name>A0A7T6Z4V0_9BACI</name>
<dbReference type="InterPro" id="IPR020846">
    <property type="entry name" value="MFS_dom"/>
</dbReference>
<keyword evidence="9" id="KW-1185">Reference proteome</keyword>
<dbReference type="GO" id="GO:0022857">
    <property type="term" value="F:transmembrane transporter activity"/>
    <property type="evidence" value="ECO:0007669"/>
    <property type="project" value="InterPro"/>
</dbReference>
<evidence type="ECO:0000313" key="9">
    <source>
        <dbReference type="Proteomes" id="UP000595823"/>
    </source>
</evidence>
<protein>
    <submittedName>
        <fullName evidence="8">MFS transporter</fullName>
    </submittedName>
</protein>
<dbReference type="PANTHER" id="PTHR42718:SF9">
    <property type="entry name" value="MAJOR FACILITATOR SUPERFAMILY MULTIDRUG TRANSPORTER MFSC"/>
    <property type="match status" value="1"/>
</dbReference>
<evidence type="ECO:0000259" key="7">
    <source>
        <dbReference type="PROSITE" id="PS50850"/>
    </source>
</evidence>
<keyword evidence="2" id="KW-0813">Transport</keyword>
<comment type="subcellular location">
    <subcellularLocation>
        <location evidence="1">Cell membrane</location>
        <topology evidence="1">Multi-pass membrane protein</topology>
    </subcellularLocation>
</comment>
<evidence type="ECO:0000256" key="1">
    <source>
        <dbReference type="ARBA" id="ARBA00004651"/>
    </source>
</evidence>
<dbReference type="GO" id="GO:0005886">
    <property type="term" value="C:plasma membrane"/>
    <property type="evidence" value="ECO:0007669"/>
    <property type="project" value="UniProtKB-SubCell"/>
</dbReference>
<dbReference type="SUPFAM" id="SSF103473">
    <property type="entry name" value="MFS general substrate transporter"/>
    <property type="match status" value="1"/>
</dbReference>
<dbReference type="Pfam" id="PF07690">
    <property type="entry name" value="MFS_1"/>
    <property type="match status" value="1"/>
</dbReference>
<feature type="transmembrane region" description="Helical" evidence="6">
    <location>
        <begin position="174"/>
        <end position="191"/>
    </location>
</feature>
<feature type="transmembrane region" description="Helical" evidence="6">
    <location>
        <begin position="427"/>
        <end position="447"/>
    </location>
</feature>